<keyword evidence="4 6" id="KW-0520">NAD</keyword>
<dbReference type="SUPFAM" id="SSF52218">
    <property type="entry name" value="Flavoproteins"/>
    <property type="match status" value="1"/>
</dbReference>
<evidence type="ECO:0000256" key="5">
    <source>
        <dbReference type="ARBA" id="ARBA00048542"/>
    </source>
</evidence>
<evidence type="ECO:0000313" key="9">
    <source>
        <dbReference type="Proteomes" id="UP001181622"/>
    </source>
</evidence>
<evidence type="ECO:0000256" key="3">
    <source>
        <dbReference type="ARBA" id="ARBA00023002"/>
    </source>
</evidence>
<evidence type="ECO:0000256" key="2">
    <source>
        <dbReference type="ARBA" id="ARBA00022643"/>
    </source>
</evidence>
<evidence type="ECO:0000256" key="4">
    <source>
        <dbReference type="ARBA" id="ARBA00023027"/>
    </source>
</evidence>
<dbReference type="EC" id="1.7.1.17" evidence="6"/>
<comment type="subunit">
    <text evidence="6">Homodimer.</text>
</comment>
<accession>A0ABU1DHZ9</accession>
<dbReference type="HAMAP" id="MF_01216">
    <property type="entry name" value="Azoreductase_type1"/>
    <property type="match status" value="1"/>
</dbReference>
<protein>
    <recommendedName>
        <fullName evidence="6">FMN dependent NADH:quinone oxidoreductase</fullName>
        <ecNumber evidence="6">1.6.5.-</ecNumber>
    </recommendedName>
    <alternativeName>
        <fullName evidence="6">Azo-dye reductase</fullName>
    </alternativeName>
    <alternativeName>
        <fullName evidence="6">FMN-dependent NADH-azo compound oxidoreductase</fullName>
    </alternativeName>
    <alternativeName>
        <fullName evidence="6">FMN-dependent NADH-azoreductase</fullName>
        <ecNumber evidence="6">1.7.1.17</ecNumber>
    </alternativeName>
</protein>
<gene>
    <name evidence="6" type="primary">azoR</name>
    <name evidence="8" type="ORF">IHQ68_13445</name>
</gene>
<dbReference type="Proteomes" id="UP001181622">
    <property type="component" value="Unassembled WGS sequence"/>
</dbReference>
<comment type="similarity">
    <text evidence="6">Belongs to the azoreductase type 1 family.</text>
</comment>
<dbReference type="RefSeq" id="WP_309392640.1">
    <property type="nucleotide sequence ID" value="NZ_JADBEO010000029.1"/>
</dbReference>
<name>A0ABU1DHZ9_9HYPH</name>
<dbReference type="EMBL" id="JADBEO010000029">
    <property type="protein sequence ID" value="MDR4307624.1"/>
    <property type="molecule type" value="Genomic_DNA"/>
</dbReference>
<dbReference type="EC" id="1.6.5.-" evidence="6"/>
<keyword evidence="2 6" id="KW-0288">FMN</keyword>
<dbReference type="InterPro" id="IPR023048">
    <property type="entry name" value="NADH:quinone_OxRdtase_FMN_depd"/>
</dbReference>
<comment type="catalytic activity">
    <reaction evidence="5">
        <text>N,N-dimethyl-1,4-phenylenediamine + anthranilate + 2 NAD(+) = 2-(4-dimethylaminophenyl)diazenylbenzoate + 2 NADH + 2 H(+)</text>
        <dbReference type="Rhea" id="RHEA:55872"/>
        <dbReference type="ChEBI" id="CHEBI:15378"/>
        <dbReference type="ChEBI" id="CHEBI:15783"/>
        <dbReference type="ChEBI" id="CHEBI:16567"/>
        <dbReference type="ChEBI" id="CHEBI:57540"/>
        <dbReference type="ChEBI" id="CHEBI:57945"/>
        <dbReference type="ChEBI" id="CHEBI:71579"/>
        <dbReference type="EC" id="1.7.1.17"/>
    </reaction>
    <physiologicalReaction direction="right-to-left" evidence="5">
        <dbReference type="Rhea" id="RHEA:55874"/>
    </physiologicalReaction>
</comment>
<feature type="binding site" evidence="6">
    <location>
        <position position="9"/>
    </location>
    <ligand>
        <name>FMN</name>
        <dbReference type="ChEBI" id="CHEBI:58210"/>
    </ligand>
</feature>
<dbReference type="InterPro" id="IPR050104">
    <property type="entry name" value="FMN-dep_NADH:Q_OxRdtase_AzoR1"/>
</dbReference>
<comment type="catalytic activity">
    <reaction evidence="6">
        <text>2 a quinone + NADH + H(+) = 2 a 1,4-benzosemiquinone + NAD(+)</text>
        <dbReference type="Rhea" id="RHEA:65952"/>
        <dbReference type="ChEBI" id="CHEBI:15378"/>
        <dbReference type="ChEBI" id="CHEBI:57540"/>
        <dbReference type="ChEBI" id="CHEBI:57945"/>
        <dbReference type="ChEBI" id="CHEBI:132124"/>
        <dbReference type="ChEBI" id="CHEBI:134225"/>
    </reaction>
</comment>
<comment type="function">
    <text evidence="6">Quinone reductase that provides resistance to thiol-specific stress caused by electrophilic quinones.</text>
</comment>
<feature type="binding site" evidence="6">
    <location>
        <begin position="94"/>
        <end position="97"/>
    </location>
    <ligand>
        <name>FMN</name>
        <dbReference type="ChEBI" id="CHEBI:58210"/>
    </ligand>
</feature>
<feature type="binding site" evidence="6">
    <location>
        <begin position="15"/>
        <end position="17"/>
    </location>
    <ligand>
        <name>FMN</name>
        <dbReference type="ChEBI" id="CHEBI:58210"/>
    </ligand>
</feature>
<feature type="domain" description="Flavodoxin-like fold" evidence="7">
    <location>
        <begin position="1"/>
        <end position="200"/>
    </location>
</feature>
<evidence type="ECO:0000256" key="1">
    <source>
        <dbReference type="ARBA" id="ARBA00022630"/>
    </source>
</evidence>
<evidence type="ECO:0000259" key="7">
    <source>
        <dbReference type="Pfam" id="PF02525"/>
    </source>
</evidence>
<evidence type="ECO:0000256" key="6">
    <source>
        <dbReference type="HAMAP-Rule" id="MF_01216"/>
    </source>
</evidence>
<dbReference type="Pfam" id="PF02525">
    <property type="entry name" value="Flavodoxin_2"/>
    <property type="match status" value="1"/>
</dbReference>
<reference evidence="8" key="1">
    <citation type="submission" date="2020-10" db="EMBL/GenBank/DDBJ databases">
        <authorList>
            <person name="Abbas A."/>
            <person name="Razzaq R."/>
            <person name="Waqas M."/>
            <person name="Abbas N."/>
            <person name="Nielsen T.K."/>
            <person name="Hansen L.H."/>
            <person name="Hussain S."/>
            <person name="Shahid M."/>
        </authorList>
    </citation>
    <scope>NUCLEOTIDE SEQUENCE</scope>
    <source>
        <strain evidence="8">S14</strain>
    </source>
</reference>
<sequence>MNLLHIDASILGDASVSRTLSAAAVARLVADNPGLTVVRRDLAAAPLAHLTGAHLAAGAPGVEVSPQVRAEVEDGARALEEFLAADVVVIGAPMYNFGVPSQLKAWIDRIAVAGKTFKYGEDGRPVGLAGGKRVVVVHSRGGYYGPETPMAAAEHVESYLRAVFGFMGVTDLEIVRAEGVAVGPDVRARAIEQALGEVRRLEAA</sequence>
<dbReference type="InterPro" id="IPR003680">
    <property type="entry name" value="Flavodoxin_fold"/>
</dbReference>
<keyword evidence="1 6" id="KW-0285">Flavoprotein</keyword>
<keyword evidence="3 6" id="KW-0560">Oxidoreductase</keyword>
<organism evidence="8 9">
    <name type="scientific">Chelatococcus sambhunathii</name>
    <dbReference type="NCBI Taxonomy" id="363953"/>
    <lineage>
        <taxon>Bacteria</taxon>
        <taxon>Pseudomonadati</taxon>
        <taxon>Pseudomonadota</taxon>
        <taxon>Alphaproteobacteria</taxon>
        <taxon>Hyphomicrobiales</taxon>
        <taxon>Chelatococcaceae</taxon>
        <taxon>Chelatococcus</taxon>
    </lineage>
</organism>
<dbReference type="PANTHER" id="PTHR43741">
    <property type="entry name" value="FMN-DEPENDENT NADH-AZOREDUCTASE 1"/>
    <property type="match status" value="1"/>
</dbReference>
<comment type="caution">
    <text evidence="8">The sequence shown here is derived from an EMBL/GenBank/DDBJ whole genome shotgun (WGS) entry which is preliminary data.</text>
</comment>
<dbReference type="Gene3D" id="3.40.50.360">
    <property type="match status" value="1"/>
</dbReference>
<dbReference type="InterPro" id="IPR029039">
    <property type="entry name" value="Flavoprotein-like_sf"/>
</dbReference>
<feature type="binding site" evidence="6">
    <location>
        <begin position="139"/>
        <end position="142"/>
    </location>
    <ligand>
        <name>FMN</name>
        <dbReference type="ChEBI" id="CHEBI:58210"/>
    </ligand>
</feature>
<comment type="function">
    <text evidence="6">Also exhibits azoreductase activity. Catalyzes the reductive cleavage of the azo bond in aromatic azo compounds to the corresponding amines.</text>
</comment>
<keyword evidence="9" id="KW-1185">Reference proteome</keyword>
<dbReference type="PANTHER" id="PTHR43741:SF4">
    <property type="entry name" value="FMN-DEPENDENT NADH:QUINONE OXIDOREDUCTASE"/>
    <property type="match status" value="1"/>
</dbReference>
<comment type="cofactor">
    <cofactor evidence="6">
        <name>FMN</name>
        <dbReference type="ChEBI" id="CHEBI:58210"/>
    </cofactor>
    <text evidence="6">Binds 1 FMN per subunit.</text>
</comment>
<proteinExistence type="inferred from homology"/>
<evidence type="ECO:0000313" key="8">
    <source>
        <dbReference type="EMBL" id="MDR4307624.1"/>
    </source>
</evidence>